<gene>
    <name evidence="1" type="ORF">RD110_01815</name>
</gene>
<dbReference type="OrthoDB" id="9808779at2"/>
<dbReference type="InterPro" id="IPR014718">
    <property type="entry name" value="GH-type_carb-bd"/>
</dbReference>
<name>A0A1P8JQQ9_9BURK</name>
<evidence type="ECO:0000313" key="1">
    <source>
        <dbReference type="EMBL" id="APW36096.1"/>
    </source>
</evidence>
<sequence length="305" mass="33183">MTHLSIAPEITLRHGSLAATLAPAAGGRITRLVSAGAEGPIDWLVPLSDDVRQAGFESTAWPKAGCYPLVPFSNRIRHGQFAWAGREARLPIHPGETHALHGGTQQAAWTLARQDTHSAVMAYAHERGQQGWPWAFSVEQTVALDPQGLSLTLKVTNTDTVEMPCGMGFHPYFPARFAHRIGFEAQNVWTPDAEFLGTPPRPIPTTDDYTVPRALVDAELTQYYGGWDGQARLQAADGTTIRLQADDAMRHLVLHRPAGRGYFCVEPVTHVSNATVLSMTHLDTGWLVLAPGASTTCRMALRLPA</sequence>
<dbReference type="KEGG" id="rhy:RD110_01815"/>
<dbReference type="Gene3D" id="2.70.98.10">
    <property type="match status" value="1"/>
</dbReference>
<dbReference type="InterPro" id="IPR008183">
    <property type="entry name" value="Aldose_1/G6P_1-epimerase"/>
</dbReference>
<reference evidence="1 2" key="1">
    <citation type="submission" date="2017-01" db="EMBL/GenBank/DDBJ databases">
        <authorList>
            <person name="Mah S.A."/>
            <person name="Swanson W.J."/>
            <person name="Moy G.W."/>
            <person name="Vacquier V.D."/>
        </authorList>
    </citation>
    <scope>NUCLEOTIDE SEQUENCE [LARGE SCALE GENOMIC DNA]</scope>
    <source>
        <strain evidence="1 2">DCY110</strain>
    </source>
</reference>
<dbReference type="CDD" id="cd09021">
    <property type="entry name" value="Aldose_epim_Ec_YphB"/>
    <property type="match status" value="1"/>
</dbReference>
<dbReference type="PANTHER" id="PTHR10091">
    <property type="entry name" value="ALDOSE-1-EPIMERASE"/>
    <property type="match status" value="1"/>
</dbReference>
<dbReference type="GO" id="GO:0004034">
    <property type="term" value="F:aldose 1-epimerase activity"/>
    <property type="evidence" value="ECO:0007669"/>
    <property type="project" value="TreeGrafter"/>
</dbReference>
<dbReference type="Proteomes" id="UP000186609">
    <property type="component" value="Chromosome"/>
</dbReference>
<dbReference type="GO" id="GO:0006006">
    <property type="term" value="P:glucose metabolic process"/>
    <property type="evidence" value="ECO:0007669"/>
    <property type="project" value="TreeGrafter"/>
</dbReference>
<organism evidence="1 2">
    <name type="scientific">Rhodoferax koreensis</name>
    <dbReference type="NCBI Taxonomy" id="1842727"/>
    <lineage>
        <taxon>Bacteria</taxon>
        <taxon>Pseudomonadati</taxon>
        <taxon>Pseudomonadota</taxon>
        <taxon>Betaproteobacteria</taxon>
        <taxon>Burkholderiales</taxon>
        <taxon>Comamonadaceae</taxon>
        <taxon>Rhodoferax</taxon>
    </lineage>
</organism>
<dbReference type="RefSeq" id="WP_076196117.1">
    <property type="nucleotide sequence ID" value="NZ_CP019236.1"/>
</dbReference>
<dbReference type="GO" id="GO:0030246">
    <property type="term" value="F:carbohydrate binding"/>
    <property type="evidence" value="ECO:0007669"/>
    <property type="project" value="InterPro"/>
</dbReference>
<dbReference type="Pfam" id="PF01263">
    <property type="entry name" value="Aldose_epim"/>
    <property type="match status" value="1"/>
</dbReference>
<dbReference type="GO" id="GO:0033499">
    <property type="term" value="P:galactose catabolic process via UDP-galactose, Leloir pathway"/>
    <property type="evidence" value="ECO:0007669"/>
    <property type="project" value="TreeGrafter"/>
</dbReference>
<dbReference type="InterPro" id="IPR011013">
    <property type="entry name" value="Gal_mutarotase_sf_dom"/>
</dbReference>
<accession>A0A1P8JQQ9</accession>
<dbReference type="STRING" id="1842727.RD110_01815"/>
<dbReference type="PANTHER" id="PTHR10091:SF45">
    <property type="entry name" value="ALDOSE 1-EPIMERASE"/>
    <property type="match status" value="1"/>
</dbReference>
<evidence type="ECO:0000313" key="2">
    <source>
        <dbReference type="Proteomes" id="UP000186609"/>
    </source>
</evidence>
<dbReference type="AlphaFoldDB" id="A0A1P8JQQ9"/>
<proteinExistence type="predicted"/>
<keyword evidence="2" id="KW-1185">Reference proteome</keyword>
<dbReference type="EMBL" id="CP019236">
    <property type="protein sequence ID" value="APW36096.1"/>
    <property type="molecule type" value="Genomic_DNA"/>
</dbReference>
<dbReference type="SUPFAM" id="SSF74650">
    <property type="entry name" value="Galactose mutarotase-like"/>
    <property type="match status" value="1"/>
</dbReference>
<protein>
    <submittedName>
        <fullName evidence="1">Aldose epimerase</fullName>
    </submittedName>
</protein>